<keyword evidence="2" id="KW-1185">Reference proteome</keyword>
<dbReference type="Proteomes" id="UP000078542">
    <property type="component" value="Unassembled WGS sequence"/>
</dbReference>
<organism evidence="1 2">
    <name type="scientific">Cyphomyrmex costatus</name>
    <dbReference type="NCBI Taxonomy" id="456900"/>
    <lineage>
        <taxon>Eukaryota</taxon>
        <taxon>Metazoa</taxon>
        <taxon>Ecdysozoa</taxon>
        <taxon>Arthropoda</taxon>
        <taxon>Hexapoda</taxon>
        <taxon>Insecta</taxon>
        <taxon>Pterygota</taxon>
        <taxon>Neoptera</taxon>
        <taxon>Endopterygota</taxon>
        <taxon>Hymenoptera</taxon>
        <taxon>Apocrita</taxon>
        <taxon>Aculeata</taxon>
        <taxon>Formicoidea</taxon>
        <taxon>Formicidae</taxon>
        <taxon>Myrmicinae</taxon>
        <taxon>Cyphomyrmex</taxon>
    </lineage>
</organism>
<gene>
    <name evidence="1" type="ORF">ALC62_02345</name>
</gene>
<dbReference type="STRING" id="456900.A0A195D1E3"/>
<evidence type="ECO:0000313" key="2">
    <source>
        <dbReference type="Proteomes" id="UP000078542"/>
    </source>
</evidence>
<sequence>MTFESQVGTSRTYSSIYMPFSTKFRTYIKIIFFYLLWHYNLEPDMKINVHIMLNKKTFFIMEERDFRLKW</sequence>
<dbReference type="EMBL" id="KQ976973">
    <property type="protein sequence ID" value="KYN06687.1"/>
    <property type="molecule type" value="Genomic_DNA"/>
</dbReference>
<name>A0A195D1E3_9HYME</name>
<accession>A0A195D1E3</accession>
<reference evidence="1 2" key="1">
    <citation type="submission" date="2016-03" db="EMBL/GenBank/DDBJ databases">
        <title>Cyphomyrmex costatus WGS genome.</title>
        <authorList>
            <person name="Nygaard S."/>
            <person name="Hu H."/>
            <person name="Boomsma J."/>
            <person name="Zhang G."/>
        </authorList>
    </citation>
    <scope>NUCLEOTIDE SEQUENCE [LARGE SCALE GENOMIC DNA]</scope>
    <source>
        <strain evidence="1">MS0001</strain>
        <tissue evidence="1">Whole body</tissue>
    </source>
</reference>
<dbReference type="AlphaFoldDB" id="A0A195D1E3"/>
<proteinExistence type="predicted"/>
<evidence type="ECO:0000313" key="1">
    <source>
        <dbReference type="EMBL" id="KYN06687.1"/>
    </source>
</evidence>
<protein>
    <submittedName>
        <fullName evidence="1">Uncharacterized protein</fullName>
    </submittedName>
</protein>